<dbReference type="PANTHER" id="PTHR12526">
    <property type="entry name" value="GLYCOSYLTRANSFERASE"/>
    <property type="match status" value="1"/>
</dbReference>
<dbReference type="AlphaFoldDB" id="A0A9X2ANF9"/>
<dbReference type="SUPFAM" id="SSF53756">
    <property type="entry name" value="UDP-Glycosyltransferase/glycogen phosphorylase"/>
    <property type="match status" value="1"/>
</dbReference>
<evidence type="ECO:0000259" key="1">
    <source>
        <dbReference type="Pfam" id="PF00534"/>
    </source>
</evidence>
<dbReference type="Pfam" id="PF13477">
    <property type="entry name" value="Glyco_trans_4_2"/>
    <property type="match status" value="1"/>
</dbReference>
<dbReference type="GO" id="GO:0016757">
    <property type="term" value="F:glycosyltransferase activity"/>
    <property type="evidence" value="ECO:0007669"/>
    <property type="project" value="InterPro"/>
</dbReference>
<gene>
    <name evidence="3" type="ORF">MMF98_14020</name>
</gene>
<keyword evidence="4" id="KW-1185">Reference proteome</keyword>
<organism evidence="3 4">
    <name type="scientific">Variovorax terrae</name>
    <dbReference type="NCBI Taxonomy" id="2923278"/>
    <lineage>
        <taxon>Bacteria</taxon>
        <taxon>Pseudomonadati</taxon>
        <taxon>Pseudomonadota</taxon>
        <taxon>Betaproteobacteria</taxon>
        <taxon>Burkholderiales</taxon>
        <taxon>Comamonadaceae</taxon>
        <taxon>Variovorax</taxon>
    </lineage>
</organism>
<sequence>MRIALFANTDWYLYNFRRSLAQSLKDAGYDVILISPAGLYSEKLKAMGFRWISAPMARRSLNPFKELLLIFWLWRLIKNENFDLIHGFTIKCAVYCSLAGRAAGISARVSAVAGLGYVFTNNGIQAKVLRPFVRLLMKFALGGQGSRLILQNPDDVSIFKKSSIIDQSYIRLILGSGVDCSRFSDFRPHVRSGPTRVLLAARILWDKGVSEYVAVAESLKKKNFPIQFLLAGAPDLGNPAAVSAEIIEKWMKNQTVEWLGHVEDMPLLLSSVDLMVLPSYREGLPKTLIEAAACGIPLITTDVPGCRDVVTHEVTGLLVPARDIGALESAIVRLVENPVLATELGRAAKEKALQEFDEKIIIKQTLAVYQELIPEA</sequence>
<accession>A0A9X2ANF9</accession>
<dbReference type="CDD" id="cd03808">
    <property type="entry name" value="GT4_CapM-like"/>
    <property type="match status" value="1"/>
</dbReference>
<dbReference type="Gene3D" id="3.40.50.2000">
    <property type="entry name" value="Glycogen Phosphorylase B"/>
    <property type="match status" value="2"/>
</dbReference>
<feature type="domain" description="Glycosyltransferase subfamily 4-like N-terminal" evidence="2">
    <location>
        <begin position="2"/>
        <end position="138"/>
    </location>
</feature>
<proteinExistence type="predicted"/>
<dbReference type="Proteomes" id="UP001139447">
    <property type="component" value="Unassembled WGS sequence"/>
</dbReference>
<dbReference type="InterPro" id="IPR001296">
    <property type="entry name" value="Glyco_trans_1"/>
</dbReference>
<evidence type="ECO:0000313" key="3">
    <source>
        <dbReference type="EMBL" id="MCJ0764329.1"/>
    </source>
</evidence>
<evidence type="ECO:0000259" key="2">
    <source>
        <dbReference type="Pfam" id="PF13477"/>
    </source>
</evidence>
<dbReference type="Pfam" id="PF00534">
    <property type="entry name" value="Glycos_transf_1"/>
    <property type="match status" value="1"/>
</dbReference>
<name>A0A9X2ANF9_9BURK</name>
<evidence type="ECO:0000313" key="4">
    <source>
        <dbReference type="Proteomes" id="UP001139447"/>
    </source>
</evidence>
<feature type="domain" description="Glycosyl transferase family 1" evidence="1">
    <location>
        <begin position="190"/>
        <end position="350"/>
    </location>
</feature>
<dbReference type="RefSeq" id="WP_243306936.1">
    <property type="nucleotide sequence ID" value="NZ_JALGBI010000001.1"/>
</dbReference>
<protein>
    <submittedName>
        <fullName evidence="3">Glycosyltransferase family 4 protein</fullName>
    </submittedName>
</protein>
<comment type="caution">
    <text evidence="3">The sequence shown here is derived from an EMBL/GenBank/DDBJ whole genome shotgun (WGS) entry which is preliminary data.</text>
</comment>
<dbReference type="InterPro" id="IPR028098">
    <property type="entry name" value="Glyco_trans_4-like_N"/>
</dbReference>
<dbReference type="EMBL" id="JALGBI010000001">
    <property type="protein sequence ID" value="MCJ0764329.1"/>
    <property type="molecule type" value="Genomic_DNA"/>
</dbReference>
<reference evidence="3" key="1">
    <citation type="submission" date="2022-03" db="EMBL/GenBank/DDBJ databases">
        <authorList>
            <person name="Woo C.Y."/>
        </authorList>
    </citation>
    <scope>NUCLEOTIDE SEQUENCE</scope>
    <source>
        <strain evidence="3">CYS-02</strain>
    </source>
</reference>
<dbReference type="PANTHER" id="PTHR12526:SF638">
    <property type="entry name" value="SPORE COAT PROTEIN SA"/>
    <property type="match status" value="1"/>
</dbReference>